<evidence type="ECO:0000313" key="3">
    <source>
        <dbReference type="Proteomes" id="UP000193689"/>
    </source>
</evidence>
<dbReference type="AlphaFoldDB" id="A0A1Y2EJ00"/>
<organism evidence="2 3">
    <name type="scientific">Pseudomassariella vexata</name>
    <dbReference type="NCBI Taxonomy" id="1141098"/>
    <lineage>
        <taxon>Eukaryota</taxon>
        <taxon>Fungi</taxon>
        <taxon>Dikarya</taxon>
        <taxon>Ascomycota</taxon>
        <taxon>Pezizomycotina</taxon>
        <taxon>Sordariomycetes</taxon>
        <taxon>Xylariomycetidae</taxon>
        <taxon>Amphisphaeriales</taxon>
        <taxon>Pseudomassariaceae</taxon>
        <taxon>Pseudomassariella</taxon>
    </lineage>
</organism>
<dbReference type="RefSeq" id="XP_040721135.1">
    <property type="nucleotide sequence ID" value="XM_040854951.1"/>
</dbReference>
<dbReference type="GeneID" id="63771163"/>
<feature type="non-terminal residue" evidence="2">
    <location>
        <position position="99"/>
    </location>
</feature>
<accession>A0A1Y2EJ00</accession>
<dbReference type="Proteomes" id="UP000193689">
    <property type="component" value="Unassembled WGS sequence"/>
</dbReference>
<reference evidence="2 3" key="1">
    <citation type="submission" date="2016-07" db="EMBL/GenBank/DDBJ databases">
        <title>Pervasive Adenine N6-methylation of Active Genes in Fungi.</title>
        <authorList>
            <consortium name="DOE Joint Genome Institute"/>
            <person name="Mondo S.J."/>
            <person name="Dannebaum R.O."/>
            <person name="Kuo R.C."/>
            <person name="Labutti K."/>
            <person name="Haridas S."/>
            <person name="Kuo A."/>
            <person name="Salamov A."/>
            <person name="Ahrendt S.R."/>
            <person name="Lipzen A."/>
            <person name="Sullivan W."/>
            <person name="Andreopoulos W.B."/>
            <person name="Clum A."/>
            <person name="Lindquist E."/>
            <person name="Daum C."/>
            <person name="Ramamoorthy G.K."/>
            <person name="Gryganskyi A."/>
            <person name="Culley D."/>
            <person name="Magnuson J.K."/>
            <person name="James T.Y."/>
            <person name="O'Malley M.A."/>
            <person name="Stajich J.E."/>
            <person name="Spatafora J.W."/>
            <person name="Visel A."/>
            <person name="Grigoriev I.V."/>
        </authorList>
    </citation>
    <scope>NUCLEOTIDE SEQUENCE [LARGE SCALE GENOMIC DNA]</scope>
    <source>
        <strain evidence="2 3">CBS 129021</strain>
    </source>
</reference>
<dbReference type="InParanoid" id="A0A1Y2EJ00"/>
<name>A0A1Y2EJ00_9PEZI</name>
<keyword evidence="3" id="KW-1185">Reference proteome</keyword>
<comment type="caution">
    <text evidence="2">The sequence shown here is derived from an EMBL/GenBank/DDBJ whole genome shotgun (WGS) entry which is preliminary data.</text>
</comment>
<dbReference type="EMBL" id="MCFJ01000001">
    <property type="protein sequence ID" value="ORY71543.1"/>
    <property type="molecule type" value="Genomic_DNA"/>
</dbReference>
<evidence type="ECO:0000256" key="1">
    <source>
        <dbReference type="SAM" id="Coils"/>
    </source>
</evidence>
<gene>
    <name evidence="2" type="ORF">BCR38DRAFT_330350</name>
</gene>
<protein>
    <submittedName>
        <fullName evidence="2">Uncharacterized protein</fullName>
    </submittedName>
</protein>
<sequence length="99" mass="11239">MTNGVLKPIPVEYNTYVLHLIEGFNGIQENLDDANAAREKARQSHNQGLEDFKTVADEWSRREAKFKAEIKRLELLIARTSRDGLETVALARAESVVDR</sequence>
<feature type="coiled-coil region" evidence="1">
    <location>
        <begin position="24"/>
        <end position="76"/>
    </location>
</feature>
<keyword evidence="1" id="KW-0175">Coiled coil</keyword>
<proteinExistence type="predicted"/>
<dbReference type="OrthoDB" id="5430717at2759"/>
<evidence type="ECO:0000313" key="2">
    <source>
        <dbReference type="EMBL" id="ORY71543.1"/>
    </source>
</evidence>
<dbReference type="STRING" id="1141098.A0A1Y2EJ00"/>